<reference evidence="3 4" key="1">
    <citation type="submission" date="2019-08" db="EMBL/GenBank/DDBJ databases">
        <title>Genome of Phaeodactylibacter luteus.</title>
        <authorList>
            <person name="Bowman J.P."/>
        </authorList>
    </citation>
    <scope>NUCLEOTIDE SEQUENCE [LARGE SCALE GENOMIC DNA]</scope>
    <source>
        <strain evidence="3 4">KCTC 42180</strain>
    </source>
</reference>
<organism evidence="3 4">
    <name type="scientific">Phaeodactylibacter luteus</name>
    <dbReference type="NCBI Taxonomy" id="1564516"/>
    <lineage>
        <taxon>Bacteria</taxon>
        <taxon>Pseudomonadati</taxon>
        <taxon>Bacteroidota</taxon>
        <taxon>Saprospiria</taxon>
        <taxon>Saprospirales</taxon>
        <taxon>Haliscomenobacteraceae</taxon>
        <taxon>Phaeodactylibacter</taxon>
    </lineage>
</organism>
<feature type="chain" id="PRO_5023105899" description="DUF4142 domain-containing protein" evidence="2">
    <location>
        <begin position="21"/>
        <end position="198"/>
    </location>
</feature>
<dbReference type="EMBL" id="VOOR01000021">
    <property type="protein sequence ID" value="TXB62946.1"/>
    <property type="molecule type" value="Genomic_DNA"/>
</dbReference>
<gene>
    <name evidence="3" type="ORF">FRY97_11430</name>
</gene>
<keyword evidence="4" id="KW-1185">Reference proteome</keyword>
<protein>
    <recommendedName>
        <fullName evidence="5">DUF4142 domain-containing protein</fullName>
    </recommendedName>
</protein>
<proteinExistence type="predicted"/>
<dbReference type="RefSeq" id="WP_147167666.1">
    <property type="nucleotide sequence ID" value="NZ_VOOR01000021.1"/>
</dbReference>
<accession>A0A5C6RKR9</accession>
<dbReference type="AlphaFoldDB" id="A0A5C6RKR9"/>
<dbReference type="Proteomes" id="UP000321580">
    <property type="component" value="Unassembled WGS sequence"/>
</dbReference>
<evidence type="ECO:0000256" key="2">
    <source>
        <dbReference type="SAM" id="SignalP"/>
    </source>
</evidence>
<evidence type="ECO:0000313" key="4">
    <source>
        <dbReference type="Proteomes" id="UP000321580"/>
    </source>
</evidence>
<feature type="region of interest" description="Disordered" evidence="1">
    <location>
        <begin position="171"/>
        <end position="198"/>
    </location>
</feature>
<feature type="compositionally biased region" description="Gly residues" evidence="1">
    <location>
        <begin position="180"/>
        <end position="198"/>
    </location>
</feature>
<name>A0A5C6RKR9_9BACT</name>
<evidence type="ECO:0000256" key="1">
    <source>
        <dbReference type="SAM" id="MobiDB-lite"/>
    </source>
</evidence>
<comment type="caution">
    <text evidence="3">The sequence shown here is derived from an EMBL/GenBank/DDBJ whole genome shotgun (WGS) entry which is preliminary data.</text>
</comment>
<evidence type="ECO:0000313" key="3">
    <source>
        <dbReference type="EMBL" id="TXB62946.1"/>
    </source>
</evidence>
<keyword evidence="2" id="KW-0732">Signal</keyword>
<sequence>MMKYAWALIALFSLAGQAMAQTPAVLEASLKAERADLALFEAAAQKWGTQVFVQAAAAAQERSAILEGLYQGEAPAVAVKGMPGTTTLSAALEAAALRSEHAWQRYQEGWAAELQASAGSSLSAFVRSLSKQGVAYTPQALSAEDFSAATQAGQKADCGSKAGKGCGDKAGQGCQPKAGKGCGQGAGKKGGCCSGPKS</sequence>
<feature type="signal peptide" evidence="2">
    <location>
        <begin position="1"/>
        <end position="20"/>
    </location>
</feature>
<evidence type="ECO:0008006" key="5">
    <source>
        <dbReference type="Google" id="ProtNLM"/>
    </source>
</evidence>